<evidence type="ECO:0000259" key="7">
    <source>
        <dbReference type="Pfam" id="PF18052"/>
    </source>
</evidence>
<reference evidence="10 11" key="1">
    <citation type="journal article" date="2021" name="BMC Genomics">
        <title>Datura genome reveals duplications of psychoactive alkaloid biosynthetic genes and high mutation rate following tissue culture.</title>
        <authorList>
            <person name="Rajewski A."/>
            <person name="Carter-House D."/>
            <person name="Stajich J."/>
            <person name="Litt A."/>
        </authorList>
    </citation>
    <scope>NUCLEOTIDE SEQUENCE [LARGE SCALE GENOMIC DNA]</scope>
    <source>
        <strain evidence="10">AR-01</strain>
    </source>
</reference>
<evidence type="ECO:0000313" key="10">
    <source>
        <dbReference type="EMBL" id="MCD7452581.1"/>
    </source>
</evidence>
<evidence type="ECO:0000313" key="11">
    <source>
        <dbReference type="Proteomes" id="UP000823775"/>
    </source>
</evidence>
<evidence type="ECO:0008006" key="12">
    <source>
        <dbReference type="Google" id="ProtNLM"/>
    </source>
</evidence>
<dbReference type="Pfam" id="PF18052">
    <property type="entry name" value="Rx_N"/>
    <property type="match status" value="1"/>
</dbReference>
<evidence type="ECO:0000256" key="1">
    <source>
        <dbReference type="ARBA" id="ARBA00022614"/>
    </source>
</evidence>
<evidence type="ECO:0000256" key="5">
    <source>
        <dbReference type="ARBA" id="ARBA00022840"/>
    </source>
</evidence>
<keyword evidence="6" id="KW-0175">Coiled coil</keyword>
<dbReference type="PANTHER" id="PTHR47186">
    <property type="entry name" value="LEUCINE-RICH REPEAT-CONTAINING PROTEIN 57"/>
    <property type="match status" value="1"/>
</dbReference>
<proteinExistence type="predicted"/>
<accession>A0ABS8S0F6</accession>
<dbReference type="PANTHER" id="PTHR47186:SF42">
    <property type="entry name" value="DISEASE RESISTANCE RPP13-LIKE PROTEIN 1"/>
    <property type="match status" value="1"/>
</dbReference>
<dbReference type="InterPro" id="IPR003591">
    <property type="entry name" value="Leu-rich_rpt_typical-subtyp"/>
</dbReference>
<name>A0ABS8S0F6_DATST</name>
<keyword evidence="2" id="KW-0677">Repeat</keyword>
<organism evidence="10 11">
    <name type="scientific">Datura stramonium</name>
    <name type="common">Jimsonweed</name>
    <name type="synonym">Common thornapple</name>
    <dbReference type="NCBI Taxonomy" id="4076"/>
    <lineage>
        <taxon>Eukaryota</taxon>
        <taxon>Viridiplantae</taxon>
        <taxon>Streptophyta</taxon>
        <taxon>Embryophyta</taxon>
        <taxon>Tracheophyta</taxon>
        <taxon>Spermatophyta</taxon>
        <taxon>Magnoliopsida</taxon>
        <taxon>eudicotyledons</taxon>
        <taxon>Gunneridae</taxon>
        <taxon>Pentapetalae</taxon>
        <taxon>asterids</taxon>
        <taxon>lamiids</taxon>
        <taxon>Solanales</taxon>
        <taxon>Solanaceae</taxon>
        <taxon>Solanoideae</taxon>
        <taxon>Datureae</taxon>
        <taxon>Datura</taxon>
    </lineage>
</organism>
<keyword evidence="5" id="KW-0067">ATP-binding</keyword>
<evidence type="ECO:0000259" key="9">
    <source>
        <dbReference type="Pfam" id="PF25019"/>
    </source>
</evidence>
<keyword evidence="11" id="KW-1185">Reference proteome</keyword>
<dbReference type="InterPro" id="IPR056789">
    <property type="entry name" value="LRR_R13L1-DRL21"/>
</dbReference>
<dbReference type="InterPro" id="IPR058922">
    <property type="entry name" value="WHD_DRP"/>
</dbReference>
<dbReference type="SMART" id="SM00369">
    <property type="entry name" value="LRR_TYP"/>
    <property type="match status" value="3"/>
</dbReference>
<keyword evidence="3" id="KW-0547">Nucleotide-binding</keyword>
<evidence type="ECO:0000256" key="4">
    <source>
        <dbReference type="ARBA" id="ARBA00022821"/>
    </source>
</evidence>
<dbReference type="InterPro" id="IPR041118">
    <property type="entry name" value="Rx_N"/>
</dbReference>
<dbReference type="EMBL" id="JACEIK010000216">
    <property type="protein sequence ID" value="MCD7452581.1"/>
    <property type="molecule type" value="Genomic_DNA"/>
</dbReference>
<feature type="domain" description="Disease resistance N-terminal" evidence="7">
    <location>
        <begin position="37"/>
        <end position="131"/>
    </location>
</feature>
<dbReference type="Gene3D" id="1.20.5.4130">
    <property type="match status" value="1"/>
</dbReference>
<dbReference type="SUPFAM" id="SSF52058">
    <property type="entry name" value="L domain-like"/>
    <property type="match status" value="2"/>
</dbReference>
<keyword evidence="4" id="KW-0611">Plant defense</keyword>
<keyword evidence="1" id="KW-0433">Leucine-rich repeat</keyword>
<comment type="caution">
    <text evidence="10">The sequence shown here is derived from an EMBL/GenBank/DDBJ whole genome shotgun (WGS) entry which is preliminary data.</text>
</comment>
<protein>
    <recommendedName>
        <fullName evidence="12">Rx N-terminal domain-containing protein</fullName>
    </recommendedName>
</protein>
<gene>
    <name evidence="10" type="ORF">HAX54_017500</name>
</gene>
<dbReference type="Pfam" id="PF23559">
    <property type="entry name" value="WHD_DRP"/>
    <property type="match status" value="1"/>
</dbReference>
<dbReference type="Gene3D" id="3.80.10.10">
    <property type="entry name" value="Ribonuclease Inhibitor"/>
    <property type="match status" value="4"/>
</dbReference>
<evidence type="ECO:0000259" key="8">
    <source>
        <dbReference type="Pfam" id="PF23559"/>
    </source>
</evidence>
<dbReference type="Proteomes" id="UP000823775">
    <property type="component" value="Unassembled WGS sequence"/>
</dbReference>
<evidence type="ECO:0000256" key="2">
    <source>
        <dbReference type="ARBA" id="ARBA00022737"/>
    </source>
</evidence>
<dbReference type="InterPro" id="IPR032675">
    <property type="entry name" value="LRR_dom_sf"/>
</dbReference>
<feature type="domain" description="R13L1/DRL21-like LRR repeat region" evidence="9">
    <location>
        <begin position="379"/>
        <end position="504"/>
    </location>
</feature>
<feature type="domain" description="Disease resistance protein winged helix" evidence="8">
    <location>
        <begin position="205"/>
        <end position="243"/>
    </location>
</feature>
<evidence type="ECO:0000256" key="6">
    <source>
        <dbReference type="SAM" id="Coils"/>
    </source>
</evidence>
<evidence type="ECO:0000256" key="3">
    <source>
        <dbReference type="ARBA" id="ARBA00022741"/>
    </source>
</evidence>
<feature type="coiled-coil region" evidence="6">
    <location>
        <begin position="70"/>
        <end position="128"/>
    </location>
</feature>
<sequence>MLVIPNSSMIILVCKLLLTLNKRFTKMEIGLAVGGAFLSSALNVLFDRLAPQGELLMMFHQKDKHDVRLLKKLRMTLLGLQAVLSDAENKQASNPYISQWLNELQDALDIAENLIEEVNYEVLRLKVEVQHQNLAETSNKEVSDLNLCLSDDFFINTKQKLEGTIGTLVELEKQIGHLNLTKYLDLGKQETRKSSTSVVDESDIFGNQYFLELRSRSLFERVRESSKWNPEEFLMHDLVNDLAQIASSNLCIRKEDDAYILPRLTSLRALSLSHYMITELPNDLFIALKLLRFLDLSWTTIRKLPYSICALYNLETLLLSSCGCLEELPLQIEKLINLRHLDISGTSLLEMPLQTCKLKSLHVLVGAKFILTGCSGSRMEDLGELHNLYGSLSILELQNVVDRREALKAKMREKEHVKMLSLTWRENIADNSPTERDILDELQPNTNIKEVRITGYRGKKFPNWLADHLFLKLVQLSLCMCKDCDSLPALGQLSSLKFLSIRGMHQITEVIKEFYGSSSSKKPFNSLEKLEFAEMPEWKQWHVLGNGEFPALQELRIYDCPKLIGELPENLCSLTGLTISECPELNLETPVQLSNLKEFKVVGSPQVGVLFDQVELFPSQLQGMKQIVELYIDDCQSLTSLPISILPSTLKRISIGRTCGRLKLEASVGEMISRENCNMFLEKLDLEGWDSIDDISPELVPGARYLSVRSCCNLTRLCIPTGTESLDISRCENFEILYVVCGTQMMSLGDFELKLLECPEIESFPEGGLPFNLQVLKIINCEKLVNCRKEWHLQRLPCLRELWIRHDGSDEEILTDEDWELPCSIRKLSISNLKTLSSKLLKSLTSIEYLAIGNSPQIQSLLEEGLPSSLSELYLSVHPELHSLPMEGLRHLTSVRNLEISSCYQLQSIQALPSSLSVLSVWNCPNLQSLPVKGILSSLSKLYISLCPLLELLLEFDKGKYWPNIAHIPTIESHGEYLIMTRLNDYLGREKVSKVSSDATIVTAKKAVGTSPFSKGISMSGKLEELLPH</sequence>
<dbReference type="Pfam" id="PF25019">
    <property type="entry name" value="LRR_R13L1-DRL21"/>
    <property type="match status" value="1"/>
</dbReference>